<evidence type="ECO:0000313" key="1">
    <source>
        <dbReference type="EMBL" id="RXJ73556.1"/>
    </source>
</evidence>
<proteinExistence type="predicted"/>
<dbReference type="EMBL" id="PEIB01000008">
    <property type="protein sequence ID" value="RXJ73556.1"/>
    <property type="molecule type" value="Genomic_DNA"/>
</dbReference>
<protein>
    <submittedName>
        <fullName evidence="1">Uncharacterized protein</fullName>
    </submittedName>
</protein>
<name>A0A4Q0YR41_9GAMM</name>
<gene>
    <name evidence="1" type="ORF">CS022_08595</name>
</gene>
<accession>A0A4Q0YR41</accession>
<evidence type="ECO:0000313" key="2">
    <source>
        <dbReference type="Proteomes" id="UP000290287"/>
    </source>
</evidence>
<comment type="caution">
    <text evidence="1">The sequence shown here is derived from an EMBL/GenBank/DDBJ whole genome shotgun (WGS) entry which is preliminary data.</text>
</comment>
<reference evidence="1 2" key="1">
    <citation type="submission" date="2017-10" db="EMBL/GenBank/DDBJ databases">
        <title>Nyctiphanis sp. nov., isolated from the stomach of the euphausiid Nyctiphanes simplex (Hansen, 1911) in the Gulf of California.</title>
        <authorList>
            <person name="Gomez-Gil B."/>
            <person name="Aguilar-Mendez M."/>
            <person name="Lopez-Cortes A."/>
            <person name="Gomez-Gutierrez J."/>
            <person name="Roque A."/>
            <person name="Lang E."/>
            <person name="Gonzalez-Castillo A."/>
        </authorList>
    </citation>
    <scope>NUCLEOTIDE SEQUENCE [LARGE SCALE GENOMIC DNA]</scope>
    <source>
        <strain evidence="1 2">CAIM 600</strain>
    </source>
</reference>
<dbReference type="Proteomes" id="UP000290287">
    <property type="component" value="Unassembled WGS sequence"/>
</dbReference>
<sequence length="72" mass="8327">MVKQDLNHTFNDAVRRRKGPIILFAAKACAFFNQKIILAGEPSFHLRFRQHPIMSNTPLITSKHKVCQMSYL</sequence>
<dbReference type="AlphaFoldDB" id="A0A4Q0YR41"/>
<keyword evidence="2" id="KW-1185">Reference proteome</keyword>
<organism evidence="1 2">
    <name type="scientific">Veronia nyctiphanis</name>
    <dbReference type="NCBI Taxonomy" id="1278244"/>
    <lineage>
        <taxon>Bacteria</taxon>
        <taxon>Pseudomonadati</taxon>
        <taxon>Pseudomonadota</taxon>
        <taxon>Gammaproteobacteria</taxon>
        <taxon>Vibrionales</taxon>
        <taxon>Vibrionaceae</taxon>
        <taxon>Veronia</taxon>
    </lineage>
</organism>